<dbReference type="STRING" id="765257.A0A0C9Y168"/>
<name>A0A0C9Y168_9AGAM</name>
<dbReference type="PANTHER" id="PTHR10622:SF10">
    <property type="entry name" value="HET DOMAIN-CONTAINING PROTEIN"/>
    <property type="match status" value="1"/>
</dbReference>
<accession>A0A0C9Y168</accession>
<evidence type="ECO:0000313" key="2">
    <source>
        <dbReference type="Proteomes" id="UP000054018"/>
    </source>
</evidence>
<reference evidence="1 2" key="1">
    <citation type="submission" date="2014-04" db="EMBL/GenBank/DDBJ databases">
        <authorList>
            <consortium name="DOE Joint Genome Institute"/>
            <person name="Kuo A."/>
            <person name="Kohler A."/>
            <person name="Costa M.D."/>
            <person name="Nagy L.G."/>
            <person name="Floudas D."/>
            <person name="Copeland A."/>
            <person name="Barry K.W."/>
            <person name="Cichocki N."/>
            <person name="Veneault-Fourrey C."/>
            <person name="LaButti K."/>
            <person name="Lindquist E.A."/>
            <person name="Lipzen A."/>
            <person name="Lundell T."/>
            <person name="Morin E."/>
            <person name="Murat C."/>
            <person name="Sun H."/>
            <person name="Tunlid A."/>
            <person name="Henrissat B."/>
            <person name="Grigoriev I.V."/>
            <person name="Hibbett D.S."/>
            <person name="Martin F."/>
            <person name="Nordberg H.P."/>
            <person name="Cantor M.N."/>
            <person name="Hua S.X."/>
        </authorList>
    </citation>
    <scope>NUCLEOTIDE SEQUENCE [LARGE SCALE GENOMIC DNA]</scope>
    <source>
        <strain evidence="1 2">441</strain>
    </source>
</reference>
<sequence length="393" mass="44014">MYKWYADSAATLVFLAGVLHPSQPDDLTHSRWMTRAWTLQELLAPEVILFYDSEWKPYLGNTGTNHKKSPEIMQELADAIKIPCGNIVTFSPRGLGVREKLRLASTRNATVEEDVAYSLIGIFESDIRPHYGERANALGHLLEEIVTRSGEDTVLAWSGKPSSYNSCLPASISVYSQTPYNPPLLEGEAMKKCITELLDDDKLLEREALDIYKQIKNLPAARFAARRLYLPCFVFPVRFFISKGNGRRDGKRYRARVSGLKGVDITTTDDLMLDQQRRFVLVHPWIRYVRGRRNGVNGEIHSGSDTDTDSGVDVSAGLHRAASPRAVSAPLVGSYARALEMIARLGQPFNALLLVQQPDGEYKRVAADNDIFVRGLGTDIDPRDIRPRVLEIL</sequence>
<keyword evidence="2" id="KW-1185">Reference proteome</keyword>
<dbReference type="Proteomes" id="UP000054018">
    <property type="component" value="Unassembled WGS sequence"/>
</dbReference>
<protein>
    <recommendedName>
        <fullName evidence="3">Heterokaryon incompatibility domain-containing protein</fullName>
    </recommendedName>
</protein>
<dbReference type="PANTHER" id="PTHR10622">
    <property type="entry name" value="HET DOMAIN-CONTAINING PROTEIN"/>
    <property type="match status" value="1"/>
</dbReference>
<dbReference type="HOGENOM" id="CLU_000288_138_6_1"/>
<reference evidence="2" key="2">
    <citation type="submission" date="2015-01" db="EMBL/GenBank/DDBJ databases">
        <title>Evolutionary Origins and Diversification of the Mycorrhizal Mutualists.</title>
        <authorList>
            <consortium name="DOE Joint Genome Institute"/>
            <consortium name="Mycorrhizal Genomics Consortium"/>
            <person name="Kohler A."/>
            <person name="Kuo A."/>
            <person name="Nagy L.G."/>
            <person name="Floudas D."/>
            <person name="Copeland A."/>
            <person name="Barry K.W."/>
            <person name="Cichocki N."/>
            <person name="Veneault-Fourrey C."/>
            <person name="LaButti K."/>
            <person name="Lindquist E.A."/>
            <person name="Lipzen A."/>
            <person name="Lundell T."/>
            <person name="Morin E."/>
            <person name="Murat C."/>
            <person name="Riley R."/>
            <person name="Ohm R."/>
            <person name="Sun H."/>
            <person name="Tunlid A."/>
            <person name="Henrissat B."/>
            <person name="Grigoriev I.V."/>
            <person name="Hibbett D.S."/>
            <person name="Martin F."/>
        </authorList>
    </citation>
    <scope>NUCLEOTIDE SEQUENCE [LARGE SCALE GENOMIC DNA]</scope>
    <source>
        <strain evidence="2">441</strain>
    </source>
</reference>
<proteinExistence type="predicted"/>
<gene>
    <name evidence="1" type="ORF">PISMIDRAFT_684192</name>
</gene>
<evidence type="ECO:0008006" key="3">
    <source>
        <dbReference type="Google" id="ProtNLM"/>
    </source>
</evidence>
<evidence type="ECO:0000313" key="1">
    <source>
        <dbReference type="EMBL" id="KIK18430.1"/>
    </source>
</evidence>
<organism evidence="1 2">
    <name type="scientific">Pisolithus microcarpus 441</name>
    <dbReference type="NCBI Taxonomy" id="765257"/>
    <lineage>
        <taxon>Eukaryota</taxon>
        <taxon>Fungi</taxon>
        <taxon>Dikarya</taxon>
        <taxon>Basidiomycota</taxon>
        <taxon>Agaricomycotina</taxon>
        <taxon>Agaricomycetes</taxon>
        <taxon>Agaricomycetidae</taxon>
        <taxon>Boletales</taxon>
        <taxon>Sclerodermatineae</taxon>
        <taxon>Pisolithaceae</taxon>
        <taxon>Pisolithus</taxon>
    </lineage>
</organism>
<dbReference type="OrthoDB" id="2691269at2759"/>
<dbReference type="EMBL" id="KN833806">
    <property type="protein sequence ID" value="KIK18430.1"/>
    <property type="molecule type" value="Genomic_DNA"/>
</dbReference>
<dbReference type="AlphaFoldDB" id="A0A0C9Y168"/>